<dbReference type="RefSeq" id="WP_381364706.1">
    <property type="nucleotide sequence ID" value="NZ_JBHSOA010000042.1"/>
</dbReference>
<accession>A0ABW1DZ99</accession>
<evidence type="ECO:0000313" key="2">
    <source>
        <dbReference type="Proteomes" id="UP001596180"/>
    </source>
</evidence>
<protein>
    <submittedName>
        <fullName evidence="1">Uncharacterized protein</fullName>
    </submittedName>
</protein>
<reference evidence="2" key="1">
    <citation type="journal article" date="2019" name="Int. J. Syst. Evol. Microbiol.">
        <title>The Global Catalogue of Microorganisms (GCM) 10K type strain sequencing project: providing services to taxonomists for standard genome sequencing and annotation.</title>
        <authorList>
            <consortium name="The Broad Institute Genomics Platform"/>
            <consortium name="The Broad Institute Genome Sequencing Center for Infectious Disease"/>
            <person name="Wu L."/>
            <person name="Ma J."/>
        </authorList>
    </citation>
    <scope>NUCLEOTIDE SEQUENCE [LARGE SCALE GENOMIC DNA]</scope>
    <source>
        <strain evidence="2">JCM 10411</strain>
    </source>
</reference>
<gene>
    <name evidence="1" type="ORF">ACFPZI_19860</name>
</gene>
<dbReference type="EMBL" id="JBHSOA010000042">
    <property type="protein sequence ID" value="MFC5853977.1"/>
    <property type="molecule type" value="Genomic_DNA"/>
</dbReference>
<proteinExistence type="predicted"/>
<comment type="caution">
    <text evidence="1">The sequence shown here is derived from an EMBL/GenBank/DDBJ whole genome shotgun (WGS) entry which is preliminary data.</text>
</comment>
<sequence length="62" mass="6358">MIVESGPNHPTEWSAMKSAAVKPVIPGVIESPVDVSVSAGEAADVEVGPSADRYGRHGAMGR</sequence>
<dbReference type="Proteomes" id="UP001596180">
    <property type="component" value="Unassembled WGS sequence"/>
</dbReference>
<organism evidence="1 2">
    <name type="scientific">Streptomyces chlorus</name>
    <dbReference type="NCBI Taxonomy" id="887452"/>
    <lineage>
        <taxon>Bacteria</taxon>
        <taxon>Bacillati</taxon>
        <taxon>Actinomycetota</taxon>
        <taxon>Actinomycetes</taxon>
        <taxon>Kitasatosporales</taxon>
        <taxon>Streptomycetaceae</taxon>
        <taxon>Streptomyces</taxon>
    </lineage>
</organism>
<evidence type="ECO:0000313" key="1">
    <source>
        <dbReference type="EMBL" id="MFC5853977.1"/>
    </source>
</evidence>
<name>A0ABW1DZ99_9ACTN</name>
<keyword evidence="2" id="KW-1185">Reference proteome</keyword>